<keyword evidence="3 5" id="KW-1133">Transmembrane helix</keyword>
<dbReference type="Gene3D" id="3.40.50.12190">
    <property type="match status" value="1"/>
</dbReference>
<dbReference type="WBParaSite" id="MCU_003916-RA">
    <property type="protein sequence ID" value="MCU_003916-RA"/>
    <property type="gene ID" value="MCU_003916"/>
</dbReference>
<keyword evidence="4 5" id="KW-0472">Membrane</keyword>
<dbReference type="PANTHER" id="PTHR18843:SF7">
    <property type="entry name" value="LAMINA-ASSOCIATED POLYPEPTIDE 1B ISOFORM 1-RELATED"/>
    <property type="match status" value="1"/>
</dbReference>
<dbReference type="AlphaFoldDB" id="A0A5K3EY27"/>
<sequence>MAVRKRKPFELGRYLGPVSRDRIRKLEAIKQQLLELDNRLKMEMFGLKELSGGDFDINVSSEESLDIPPIRFIPEALTSVKKRKALFTEPSSPSNVHFTDSSCDDCSSSSAETSSQPDLFTVRISKWPFKKVVSFQPPSLDFTSRLRPFIAFTTLICIGALIYFLCGFQHQQPISEETLRQRVLRLTLTFPNQSDRFWSTVSLALSQQRHLKEPDAPSVLLLIPAALTDDKFHRFLNPFVHALGEIHNKKTCVSIDPYASVQDTLPETLKRSLHTRLQEAYSGGHRCLHVEGIDRLPGEAALVLHGCTDPNSSPFKNAFILLSVAEPPVFRPQSTHREMETFVREHFHSLWDASLGRDEVYALLSRLTGRIGVYSV</sequence>
<organism evidence="6">
    <name type="scientific">Mesocestoides corti</name>
    <name type="common">Flatworm</name>
    <dbReference type="NCBI Taxonomy" id="53468"/>
    <lineage>
        <taxon>Eukaryota</taxon>
        <taxon>Metazoa</taxon>
        <taxon>Spiralia</taxon>
        <taxon>Lophotrochozoa</taxon>
        <taxon>Platyhelminthes</taxon>
        <taxon>Cestoda</taxon>
        <taxon>Eucestoda</taxon>
        <taxon>Cyclophyllidea</taxon>
        <taxon>Mesocestoididae</taxon>
        <taxon>Mesocestoides</taxon>
    </lineage>
</organism>
<evidence type="ECO:0000256" key="4">
    <source>
        <dbReference type="ARBA" id="ARBA00023136"/>
    </source>
</evidence>
<reference evidence="6" key="1">
    <citation type="submission" date="2019-11" db="UniProtKB">
        <authorList>
            <consortium name="WormBaseParasite"/>
        </authorList>
    </citation>
    <scope>IDENTIFICATION</scope>
</reference>
<dbReference type="GO" id="GO:0016020">
    <property type="term" value="C:membrane"/>
    <property type="evidence" value="ECO:0007669"/>
    <property type="project" value="UniProtKB-SubCell"/>
</dbReference>
<evidence type="ECO:0000313" key="6">
    <source>
        <dbReference type="WBParaSite" id="MCU_003916-RA"/>
    </source>
</evidence>
<protein>
    <submittedName>
        <fullName evidence="6">LAP1_C domain-containing protein</fullName>
    </submittedName>
</protein>
<dbReference type="GO" id="GO:0001671">
    <property type="term" value="F:ATPase activator activity"/>
    <property type="evidence" value="ECO:0007669"/>
    <property type="project" value="InterPro"/>
</dbReference>
<comment type="subcellular location">
    <subcellularLocation>
        <location evidence="1">Membrane</location>
    </subcellularLocation>
</comment>
<evidence type="ECO:0000256" key="2">
    <source>
        <dbReference type="ARBA" id="ARBA00022692"/>
    </source>
</evidence>
<evidence type="ECO:0000256" key="3">
    <source>
        <dbReference type="ARBA" id="ARBA00022989"/>
    </source>
</evidence>
<proteinExistence type="predicted"/>
<dbReference type="InterPro" id="IPR038599">
    <property type="entry name" value="LAP1C-like_C_sf"/>
</dbReference>
<evidence type="ECO:0000256" key="5">
    <source>
        <dbReference type="SAM" id="Phobius"/>
    </source>
</evidence>
<accession>A0A5K3EY27</accession>
<feature type="transmembrane region" description="Helical" evidence="5">
    <location>
        <begin position="146"/>
        <end position="165"/>
    </location>
</feature>
<dbReference type="PANTHER" id="PTHR18843">
    <property type="entry name" value="TORSIN-1A-INTERACTING PROTEIN"/>
    <property type="match status" value="1"/>
</dbReference>
<keyword evidence="2 5" id="KW-0812">Transmembrane</keyword>
<evidence type="ECO:0000256" key="1">
    <source>
        <dbReference type="ARBA" id="ARBA00004370"/>
    </source>
</evidence>
<dbReference type="GO" id="GO:0061024">
    <property type="term" value="P:membrane organization"/>
    <property type="evidence" value="ECO:0007669"/>
    <property type="project" value="TreeGrafter"/>
</dbReference>
<name>A0A5K3EY27_MESCO</name>
<dbReference type="InterPro" id="IPR008662">
    <property type="entry name" value="TOIP1/2"/>
</dbReference>